<evidence type="ECO:0000313" key="2">
    <source>
        <dbReference type="Proteomes" id="UP000332515"/>
    </source>
</evidence>
<protein>
    <recommendedName>
        <fullName evidence="3">PD-(D/E)XK nuclease superfamily protein</fullName>
    </recommendedName>
</protein>
<keyword evidence="2" id="KW-1185">Reference proteome</keyword>
<dbReference type="RefSeq" id="WP_153478213.1">
    <property type="nucleotide sequence ID" value="NZ_VWNA01000001.1"/>
</dbReference>
<evidence type="ECO:0008006" key="3">
    <source>
        <dbReference type="Google" id="ProtNLM"/>
    </source>
</evidence>
<accession>A0A6A7XYJ0</accession>
<dbReference type="EMBL" id="VWNA01000001">
    <property type="protein sequence ID" value="MQT11483.1"/>
    <property type="molecule type" value="Genomic_DNA"/>
</dbReference>
<sequence>MNTILRKLAQEVEIDHLLSEEFACDPGFLPRFLAACDIPAPTAEVIDVVPEPVLGGLGYGDLLVLYKTSDDTSRPSSILIENKINSAPGNRQAARYQEYANIQTASNWHYCRIILVAPQNYIGERSEFDAFISYESIMRIMENASESRLLYRRAILQRAIIKQSTSGVGIPDQDMLQLRRDYHSFFDIRGIYYANKFNIERLKGAYAAGESWNYFYIPGIEDAYIRHRLWTTIADKVGKIDFIIRRPIEEVTLLISGNPYPSSTLETYGNYETKICVDVPEMRQKDGFNQAVAEIVFSHIDRMISWYKEMIINTPVRLE</sequence>
<dbReference type="AlphaFoldDB" id="A0A6A7XYJ0"/>
<reference evidence="1 2" key="1">
    <citation type="submission" date="2019-09" db="EMBL/GenBank/DDBJ databases">
        <title>Segnochrobactrum spirostomi gen. nov., sp. nov., isolated from the ciliate Spirostomum cf. yagiui and description of a novel family, Segnochrobactraceae fam. nov. within the order Rhizobiales of the class Alphaproteobacteria.</title>
        <authorList>
            <person name="Akter S."/>
            <person name="Shazib S.U.A."/>
            <person name="Shin M.K."/>
        </authorList>
    </citation>
    <scope>NUCLEOTIDE SEQUENCE [LARGE SCALE GENOMIC DNA]</scope>
    <source>
        <strain evidence="1 2">Sp-1</strain>
    </source>
</reference>
<name>A0A6A7XYJ0_9HYPH</name>
<gene>
    <name evidence="1" type="ORF">F0357_02085</name>
</gene>
<organism evidence="1 2">
    <name type="scientific">Segnochrobactrum spirostomi</name>
    <dbReference type="NCBI Taxonomy" id="2608987"/>
    <lineage>
        <taxon>Bacteria</taxon>
        <taxon>Pseudomonadati</taxon>
        <taxon>Pseudomonadota</taxon>
        <taxon>Alphaproteobacteria</taxon>
        <taxon>Hyphomicrobiales</taxon>
        <taxon>Segnochrobactraceae</taxon>
        <taxon>Segnochrobactrum</taxon>
    </lineage>
</organism>
<evidence type="ECO:0000313" key="1">
    <source>
        <dbReference type="EMBL" id="MQT11483.1"/>
    </source>
</evidence>
<dbReference type="Proteomes" id="UP000332515">
    <property type="component" value="Unassembled WGS sequence"/>
</dbReference>
<comment type="caution">
    <text evidence="1">The sequence shown here is derived from an EMBL/GenBank/DDBJ whole genome shotgun (WGS) entry which is preliminary data.</text>
</comment>
<proteinExistence type="predicted"/>